<gene>
    <name evidence="3" type="ORF">CYJ41_06040</name>
    <name evidence="2" type="ORF">O6B32_07710</name>
</gene>
<dbReference type="Proteomes" id="UP001075225">
    <property type="component" value="Unassembled WGS sequence"/>
</dbReference>
<dbReference type="PROSITE" id="PS50206">
    <property type="entry name" value="RHODANESE_3"/>
    <property type="match status" value="1"/>
</dbReference>
<dbReference type="RefSeq" id="WP_101637391.1">
    <property type="nucleotide sequence ID" value="NZ_JANQCS010000001.1"/>
</dbReference>
<evidence type="ECO:0000313" key="3">
    <source>
        <dbReference type="EMBL" id="PKZ28990.1"/>
    </source>
</evidence>
<dbReference type="PANTHER" id="PTHR45431:SF3">
    <property type="entry name" value="RHODANESE-LIKE DOMAIN-CONTAINING PROTEIN 15, CHLOROPLASTIC"/>
    <property type="match status" value="1"/>
</dbReference>
<reference evidence="3 4" key="1">
    <citation type="submission" date="2017-12" db="EMBL/GenBank/DDBJ databases">
        <title>Phylogenetic diversity of female urinary microbiome.</title>
        <authorList>
            <person name="Thomas-White K."/>
            <person name="Wolfe A.J."/>
        </authorList>
    </citation>
    <scope>NUCLEOTIDE SEQUENCE [LARGE SCALE GENOMIC DNA]</scope>
    <source>
        <strain evidence="3 4">UMB0112</strain>
    </source>
</reference>
<comment type="caution">
    <text evidence="3">The sequence shown here is derived from an EMBL/GenBank/DDBJ whole genome shotgun (WGS) entry which is preliminary data.</text>
</comment>
<dbReference type="SUPFAM" id="SSF52821">
    <property type="entry name" value="Rhodanese/Cell cycle control phosphatase"/>
    <property type="match status" value="1"/>
</dbReference>
<proteinExistence type="predicted"/>
<dbReference type="SMART" id="SM00450">
    <property type="entry name" value="RHOD"/>
    <property type="match status" value="1"/>
</dbReference>
<dbReference type="PANTHER" id="PTHR45431">
    <property type="entry name" value="RHODANESE-LIKE DOMAIN-CONTAINING PROTEIN 15, CHLOROPLASTIC"/>
    <property type="match status" value="1"/>
</dbReference>
<sequence length="127" mass="14201">MKKIIFILCFSSCVLFGKISNILATPEALNDVLLIDVRTKEEFKSFHIAGALNIPITTENGYNANFLNELEDLNIDKNKKIAVICRSGARSSAAAKLLDKNGYKDVINLKGGVERLAKEYNYKFIKE</sequence>
<dbReference type="EMBL" id="JAPXGO010000007">
    <property type="protein sequence ID" value="MCZ6160364.1"/>
    <property type="molecule type" value="Genomic_DNA"/>
</dbReference>
<dbReference type="InterPro" id="IPR001763">
    <property type="entry name" value="Rhodanese-like_dom"/>
</dbReference>
<evidence type="ECO:0000259" key="1">
    <source>
        <dbReference type="PROSITE" id="PS50206"/>
    </source>
</evidence>
<organism evidence="3 4">
    <name type="scientific">Campylobacter ureolyticus</name>
    <dbReference type="NCBI Taxonomy" id="827"/>
    <lineage>
        <taxon>Bacteria</taxon>
        <taxon>Pseudomonadati</taxon>
        <taxon>Campylobacterota</taxon>
        <taxon>Epsilonproteobacteria</taxon>
        <taxon>Campylobacterales</taxon>
        <taxon>Campylobacteraceae</taxon>
        <taxon>Campylobacter</taxon>
    </lineage>
</organism>
<reference evidence="2" key="2">
    <citation type="submission" date="2022-12" db="EMBL/GenBank/DDBJ databases">
        <title>Species Delineation and Comparative Genomics within the Campylobacter ureolyticus Complex.</title>
        <authorList>
            <person name="Maki J."/>
            <person name="Howard M."/>
            <person name="Connelly S."/>
            <person name="Hardy D.J."/>
            <person name="Cameron A."/>
        </authorList>
    </citation>
    <scope>NUCLEOTIDE SEQUENCE</scope>
    <source>
        <strain evidence="2">URMC_787</strain>
    </source>
</reference>
<dbReference type="EMBL" id="PKHU01000005">
    <property type="protein sequence ID" value="PKZ28990.1"/>
    <property type="molecule type" value="Genomic_DNA"/>
</dbReference>
<dbReference type="AlphaFoldDB" id="A0A2I1N9C7"/>
<evidence type="ECO:0000313" key="4">
    <source>
        <dbReference type="Proteomes" id="UP000234639"/>
    </source>
</evidence>
<accession>A0A2I1N9C7</accession>
<protein>
    <submittedName>
        <fullName evidence="3">Rhodanese-like domain-containing protein</fullName>
    </submittedName>
</protein>
<name>A0A2I1N9C7_9BACT</name>
<feature type="domain" description="Rhodanese" evidence="1">
    <location>
        <begin position="28"/>
        <end position="125"/>
    </location>
</feature>
<dbReference type="Pfam" id="PF00581">
    <property type="entry name" value="Rhodanese"/>
    <property type="match status" value="1"/>
</dbReference>
<dbReference type="CDD" id="cd00158">
    <property type="entry name" value="RHOD"/>
    <property type="match status" value="1"/>
</dbReference>
<dbReference type="InterPro" id="IPR036873">
    <property type="entry name" value="Rhodanese-like_dom_sf"/>
</dbReference>
<dbReference type="Proteomes" id="UP000234639">
    <property type="component" value="Unassembled WGS sequence"/>
</dbReference>
<dbReference type="InterPro" id="IPR052367">
    <property type="entry name" value="Thiosulfate_ST/Rhodanese-like"/>
</dbReference>
<dbReference type="Gene3D" id="3.40.250.10">
    <property type="entry name" value="Rhodanese-like domain"/>
    <property type="match status" value="1"/>
</dbReference>
<evidence type="ECO:0000313" key="2">
    <source>
        <dbReference type="EMBL" id="MCZ6160364.1"/>
    </source>
</evidence>